<accession>A0A445CB42</accession>
<protein>
    <submittedName>
        <fullName evidence="2">Uncharacterized protein</fullName>
    </submittedName>
</protein>
<organism evidence="2 3">
    <name type="scientific">Arachis hypogaea</name>
    <name type="common">Peanut</name>
    <dbReference type="NCBI Taxonomy" id="3818"/>
    <lineage>
        <taxon>Eukaryota</taxon>
        <taxon>Viridiplantae</taxon>
        <taxon>Streptophyta</taxon>
        <taxon>Embryophyta</taxon>
        <taxon>Tracheophyta</taxon>
        <taxon>Spermatophyta</taxon>
        <taxon>Magnoliopsida</taxon>
        <taxon>eudicotyledons</taxon>
        <taxon>Gunneridae</taxon>
        <taxon>Pentapetalae</taxon>
        <taxon>rosids</taxon>
        <taxon>fabids</taxon>
        <taxon>Fabales</taxon>
        <taxon>Fabaceae</taxon>
        <taxon>Papilionoideae</taxon>
        <taxon>50 kb inversion clade</taxon>
        <taxon>dalbergioids sensu lato</taxon>
        <taxon>Dalbergieae</taxon>
        <taxon>Pterocarpus clade</taxon>
        <taxon>Arachis</taxon>
    </lineage>
</organism>
<dbReference type="EMBL" id="SDMP01000007">
    <property type="protein sequence ID" value="RYR48165.1"/>
    <property type="molecule type" value="Genomic_DNA"/>
</dbReference>
<feature type="coiled-coil region" evidence="1">
    <location>
        <begin position="35"/>
        <end position="62"/>
    </location>
</feature>
<dbReference type="AlphaFoldDB" id="A0A445CB42"/>
<name>A0A445CB42_ARAHY</name>
<sequence>MLAIDVMCREIVKIAIKGLGLYMRRKLLNMHIPDLAYLAERVRQVEKIKEEKKKEREMVEYEFVENNIQ</sequence>
<dbReference type="Proteomes" id="UP000289738">
    <property type="component" value="Chromosome A07"/>
</dbReference>
<gene>
    <name evidence="2" type="ORF">Ahy_A07g034163</name>
</gene>
<evidence type="ECO:0000313" key="3">
    <source>
        <dbReference type="Proteomes" id="UP000289738"/>
    </source>
</evidence>
<comment type="caution">
    <text evidence="2">The sequence shown here is derived from an EMBL/GenBank/DDBJ whole genome shotgun (WGS) entry which is preliminary data.</text>
</comment>
<evidence type="ECO:0000256" key="1">
    <source>
        <dbReference type="SAM" id="Coils"/>
    </source>
</evidence>
<keyword evidence="3" id="KW-1185">Reference proteome</keyword>
<proteinExistence type="predicted"/>
<evidence type="ECO:0000313" key="2">
    <source>
        <dbReference type="EMBL" id="RYR48165.1"/>
    </source>
</evidence>
<reference evidence="2 3" key="1">
    <citation type="submission" date="2019-01" db="EMBL/GenBank/DDBJ databases">
        <title>Sequencing of cultivated peanut Arachis hypogaea provides insights into genome evolution and oil improvement.</title>
        <authorList>
            <person name="Chen X."/>
        </authorList>
    </citation>
    <scope>NUCLEOTIDE SEQUENCE [LARGE SCALE GENOMIC DNA]</scope>
    <source>
        <strain evidence="3">cv. Fuhuasheng</strain>
        <tissue evidence="2">Leaves</tissue>
    </source>
</reference>
<keyword evidence="1" id="KW-0175">Coiled coil</keyword>